<evidence type="ECO:0000313" key="1">
    <source>
        <dbReference type="EMBL" id="EAY27748.1"/>
    </source>
</evidence>
<dbReference type="AlphaFoldDB" id="A1ZPK9"/>
<dbReference type="InterPro" id="IPR032276">
    <property type="entry name" value="DUF4836"/>
</dbReference>
<name>A1ZPK9_MICM2</name>
<dbReference type="Pfam" id="PF16120">
    <property type="entry name" value="DUF4836"/>
    <property type="match status" value="1"/>
</dbReference>
<dbReference type="EMBL" id="AAWS01000021">
    <property type="protein sequence ID" value="EAY27748.1"/>
    <property type="molecule type" value="Genomic_DNA"/>
</dbReference>
<comment type="caution">
    <text evidence="1">The sequence shown here is derived from an EMBL/GenBank/DDBJ whole genome shotgun (WGS) entry which is preliminary data.</text>
</comment>
<dbReference type="Proteomes" id="UP000004095">
    <property type="component" value="Unassembled WGS sequence"/>
</dbReference>
<reference evidence="1 2" key="1">
    <citation type="submission" date="2007-01" db="EMBL/GenBank/DDBJ databases">
        <authorList>
            <person name="Haygood M."/>
            <person name="Podell S."/>
            <person name="Anderson C."/>
            <person name="Hopkinson B."/>
            <person name="Roe K."/>
            <person name="Barbeau K."/>
            <person name="Gaasterland T."/>
            <person name="Ferriera S."/>
            <person name="Johnson J."/>
            <person name="Kravitz S."/>
            <person name="Beeson K."/>
            <person name="Sutton G."/>
            <person name="Rogers Y.-H."/>
            <person name="Friedman R."/>
            <person name="Frazier M."/>
            <person name="Venter J.C."/>
        </authorList>
    </citation>
    <scope>NUCLEOTIDE SEQUENCE [LARGE SCALE GENOMIC DNA]</scope>
    <source>
        <strain evidence="1 2">ATCC 23134</strain>
    </source>
</reference>
<protein>
    <submittedName>
        <fullName evidence="1">Uncharacterized protein</fullName>
    </submittedName>
</protein>
<keyword evidence="2" id="KW-1185">Reference proteome</keyword>
<evidence type="ECO:0000313" key="2">
    <source>
        <dbReference type="Proteomes" id="UP000004095"/>
    </source>
</evidence>
<organism evidence="1 2">
    <name type="scientific">Microscilla marina ATCC 23134</name>
    <dbReference type="NCBI Taxonomy" id="313606"/>
    <lineage>
        <taxon>Bacteria</taxon>
        <taxon>Pseudomonadati</taxon>
        <taxon>Bacteroidota</taxon>
        <taxon>Cytophagia</taxon>
        <taxon>Cytophagales</taxon>
        <taxon>Microscillaceae</taxon>
        <taxon>Microscilla</taxon>
    </lineage>
</organism>
<proteinExistence type="predicted"/>
<sequence length="521" mass="59169">MMTLVLSSCGKPPKNNKFIPKDASAVVCMNLKKMTAKMVSFTDLLDKDSKRIQNSGLDFNSKAYIFAKWNPKKGKEKENYVGFTFMLQDESKFDSFLRKYRKEKPLKIKSSEGVKYTIIDGKVIVGWANRAVITLAANAPKAEKVWVDQLLKLRDQPESESLLANNKYFEEIEKQDYDAAAWLNWGNTVEQLKRNPTLKFYYNYLTFAGVNFKENYIIGITKFEKGRAVADIKWHMTEALSQYKGLFKNEIDNKLLSHVPAKKPMVLLGLGLHIQGFKSILDNFGLTKRVSAFLRKETGLDADQLFDMLSGDLMAALIDIKKQDITEQTVDKDGNLESRTIAKTNYKFLLGADINNVESMDKLLGKLVADKYLDKKGDIYTFKIADNTHYLFVKDKMLFGSLTKTIKDAVMENKGARLDKNFVDLGRSSAFSMYADLTPKILKKLPEENLDLVPFGLGPSLKKLDTPIESFSIKTSPAKKNISHTKVIIEFTNKDQNSLRSLVEMIRKMNFSEVPGFLSAR</sequence>
<gene>
    <name evidence="1" type="ORF">M23134_03817</name>
</gene>
<accession>A1ZPK9</accession>